<dbReference type="Gene3D" id="3.40.50.150">
    <property type="entry name" value="Vaccinia Virus protein VP39"/>
    <property type="match status" value="1"/>
</dbReference>
<dbReference type="InterPro" id="IPR000682">
    <property type="entry name" value="PCMT"/>
</dbReference>
<sequence>MAADAQQERPSRTELGRVLTSGGVLSPDWAPSFAAVPRAAFLPDLMWPFDMVTGGSVPVSRSEDPERWFQYADADVPIVTRWDDGGHSGTEPGLVSTSSASMPSVVFSMLKDLDVQPGNRVLEIGTGTGWNAALLAHRLGAMNVVTVEVDESVTAAAKAALEQFGLRLRVVCGDGFKGFPDAAPYDRIIATCGLRSIPYAWVEQSRPGGAIVAPWGTHYSNGDAIARLVVANDGGSASGAFTGPAEFMKLRDQRQPRVRHSEYVQGSVADGDVSSSALTEEQFLSGRFSPQEFALGLCVRDCVRVVAEKDEGTRAVWFYGLSDRSWACAQFRDRDTTRVWQSGPRRLWNEAQAALQWWVAQGRPAFDRFGLTVDSTGEHVWLGTPDNPVPGCSDTKADTKG</sequence>
<dbReference type="EMBL" id="CP108318">
    <property type="protein sequence ID" value="WTW63904.1"/>
    <property type="molecule type" value="Genomic_DNA"/>
</dbReference>
<evidence type="ECO:0000256" key="4">
    <source>
        <dbReference type="ARBA" id="ARBA00013346"/>
    </source>
</evidence>
<dbReference type="PANTHER" id="PTHR11579:SF0">
    <property type="entry name" value="PROTEIN-L-ISOASPARTATE(D-ASPARTATE) O-METHYLTRANSFERASE"/>
    <property type="match status" value="1"/>
</dbReference>
<dbReference type="GO" id="GO:0004719">
    <property type="term" value="F:protein-L-isoaspartate (D-aspartate) O-methyltransferase activity"/>
    <property type="evidence" value="ECO:0007669"/>
    <property type="project" value="UniProtKB-EC"/>
</dbReference>
<evidence type="ECO:0000256" key="5">
    <source>
        <dbReference type="ARBA" id="ARBA00022490"/>
    </source>
</evidence>
<gene>
    <name evidence="12" type="ORF">OG549_26495</name>
</gene>
<dbReference type="GO" id="GO:0005737">
    <property type="term" value="C:cytoplasm"/>
    <property type="evidence" value="ECO:0007669"/>
    <property type="project" value="UniProtKB-SubCell"/>
</dbReference>
<proteinExistence type="inferred from homology"/>
<dbReference type="AlphaFoldDB" id="A0AAU2VB23"/>
<evidence type="ECO:0000256" key="8">
    <source>
        <dbReference type="ARBA" id="ARBA00022691"/>
    </source>
</evidence>
<evidence type="ECO:0000256" key="2">
    <source>
        <dbReference type="ARBA" id="ARBA00005369"/>
    </source>
</evidence>
<dbReference type="CDD" id="cd02440">
    <property type="entry name" value="AdoMet_MTases"/>
    <property type="match status" value="1"/>
</dbReference>
<dbReference type="Pfam" id="PF01135">
    <property type="entry name" value="PCMT"/>
    <property type="match status" value="1"/>
</dbReference>
<accession>A0AAU2VB23</accession>
<protein>
    <recommendedName>
        <fullName evidence="4">Protein-L-isoaspartate O-methyltransferase</fullName>
        <ecNumber evidence="3">2.1.1.77</ecNumber>
    </recommendedName>
    <alternativeName>
        <fullName evidence="11">L-isoaspartyl protein carboxyl methyltransferase</fullName>
    </alternativeName>
    <alternativeName>
        <fullName evidence="9">Protein L-isoaspartyl methyltransferase</fullName>
    </alternativeName>
    <alternativeName>
        <fullName evidence="10">Protein-beta-aspartate methyltransferase</fullName>
    </alternativeName>
</protein>
<dbReference type="GO" id="GO:0032259">
    <property type="term" value="P:methylation"/>
    <property type="evidence" value="ECO:0007669"/>
    <property type="project" value="UniProtKB-KW"/>
</dbReference>
<keyword evidence="5" id="KW-0963">Cytoplasm</keyword>
<reference evidence="12" key="1">
    <citation type="submission" date="2022-10" db="EMBL/GenBank/DDBJ databases">
        <title>The complete genomes of actinobacterial strains from the NBC collection.</title>
        <authorList>
            <person name="Joergensen T.S."/>
            <person name="Alvarez Arevalo M."/>
            <person name="Sterndorff E.B."/>
            <person name="Faurdal D."/>
            <person name="Vuksanovic O."/>
            <person name="Mourched A.-S."/>
            <person name="Charusanti P."/>
            <person name="Shaw S."/>
            <person name="Blin K."/>
            <person name="Weber T."/>
        </authorList>
    </citation>
    <scope>NUCLEOTIDE SEQUENCE</scope>
    <source>
        <strain evidence="12">NBC_00003</strain>
    </source>
</reference>
<evidence type="ECO:0000313" key="12">
    <source>
        <dbReference type="EMBL" id="WTW63904.1"/>
    </source>
</evidence>
<dbReference type="EC" id="2.1.1.77" evidence="3"/>
<evidence type="ECO:0000256" key="1">
    <source>
        <dbReference type="ARBA" id="ARBA00004496"/>
    </source>
</evidence>
<evidence type="ECO:0000256" key="11">
    <source>
        <dbReference type="ARBA" id="ARBA00031350"/>
    </source>
</evidence>
<evidence type="ECO:0000256" key="6">
    <source>
        <dbReference type="ARBA" id="ARBA00022603"/>
    </source>
</evidence>
<evidence type="ECO:0000256" key="9">
    <source>
        <dbReference type="ARBA" id="ARBA00030757"/>
    </source>
</evidence>
<keyword evidence="8" id="KW-0949">S-adenosyl-L-methionine</keyword>
<comment type="subcellular location">
    <subcellularLocation>
        <location evidence="1">Cytoplasm</location>
    </subcellularLocation>
</comment>
<evidence type="ECO:0000256" key="3">
    <source>
        <dbReference type="ARBA" id="ARBA00011890"/>
    </source>
</evidence>
<name>A0AAU2VB23_9ACTN</name>
<keyword evidence="6 12" id="KW-0489">Methyltransferase</keyword>
<dbReference type="PANTHER" id="PTHR11579">
    <property type="entry name" value="PROTEIN-L-ISOASPARTATE O-METHYLTRANSFERASE"/>
    <property type="match status" value="1"/>
</dbReference>
<evidence type="ECO:0000256" key="7">
    <source>
        <dbReference type="ARBA" id="ARBA00022679"/>
    </source>
</evidence>
<keyword evidence="7" id="KW-0808">Transferase</keyword>
<organism evidence="12">
    <name type="scientific">Streptomyces sp. NBC_00003</name>
    <dbReference type="NCBI Taxonomy" id="2903608"/>
    <lineage>
        <taxon>Bacteria</taxon>
        <taxon>Bacillati</taxon>
        <taxon>Actinomycetota</taxon>
        <taxon>Actinomycetes</taxon>
        <taxon>Kitasatosporales</taxon>
        <taxon>Streptomycetaceae</taxon>
        <taxon>Streptomyces</taxon>
    </lineage>
</organism>
<dbReference type="InterPro" id="IPR029063">
    <property type="entry name" value="SAM-dependent_MTases_sf"/>
</dbReference>
<dbReference type="SUPFAM" id="SSF53335">
    <property type="entry name" value="S-adenosyl-L-methionine-dependent methyltransferases"/>
    <property type="match status" value="1"/>
</dbReference>
<evidence type="ECO:0000256" key="10">
    <source>
        <dbReference type="ARBA" id="ARBA00031323"/>
    </source>
</evidence>
<dbReference type="PROSITE" id="PS01279">
    <property type="entry name" value="PCMT"/>
    <property type="match status" value="1"/>
</dbReference>
<comment type="similarity">
    <text evidence="2">Belongs to the methyltransferase superfamily. L-isoaspartyl/D-aspartyl protein methyltransferase family.</text>
</comment>